<dbReference type="RefSeq" id="WP_148771713.1">
    <property type="nucleotide sequence ID" value="NZ_VSSS01000014.1"/>
</dbReference>
<evidence type="ECO:0000313" key="7">
    <source>
        <dbReference type="Proteomes" id="UP000324758"/>
    </source>
</evidence>
<proteinExistence type="inferred from homology"/>
<comment type="catalytic activity">
    <reaction evidence="5">
        <text>ethanolamine = acetaldehyde + NH4(+)</text>
        <dbReference type="Rhea" id="RHEA:15313"/>
        <dbReference type="ChEBI" id="CHEBI:15343"/>
        <dbReference type="ChEBI" id="CHEBI:28938"/>
        <dbReference type="ChEBI" id="CHEBI:57603"/>
        <dbReference type="EC" id="4.3.1.7"/>
    </reaction>
</comment>
<comment type="caution">
    <text evidence="6">The sequence shown here is derived from an EMBL/GenBank/DDBJ whole genome shotgun (WGS) entry which is preliminary data.</text>
</comment>
<name>A0A5D3KRV7_9BRAD</name>
<dbReference type="GO" id="GO:0009350">
    <property type="term" value="C:ethanolamine ammonia-lyase complex"/>
    <property type="evidence" value="ECO:0007669"/>
    <property type="project" value="UniProtKB-UniRule"/>
</dbReference>
<dbReference type="Gene3D" id="3.40.50.11240">
    <property type="entry name" value="Ethanolamine ammonia-lyase light chain (EutC)"/>
    <property type="match status" value="1"/>
</dbReference>
<evidence type="ECO:0000256" key="5">
    <source>
        <dbReference type="HAMAP-Rule" id="MF_00601"/>
    </source>
</evidence>
<dbReference type="Proteomes" id="UP000324758">
    <property type="component" value="Unassembled WGS sequence"/>
</dbReference>
<feature type="binding site" evidence="5">
    <location>
        <position position="207"/>
    </location>
    <ligand>
        <name>adenosylcob(III)alamin</name>
        <dbReference type="ChEBI" id="CHEBI:18408"/>
    </ligand>
</feature>
<dbReference type="HAMAP" id="MF_00601">
    <property type="entry name" value="EutC"/>
    <property type="match status" value="1"/>
</dbReference>
<comment type="similarity">
    <text evidence="5">Belongs to the EutC family.</text>
</comment>
<dbReference type="PANTHER" id="PTHR39330">
    <property type="entry name" value="ETHANOLAMINE AMMONIA-LYASE LIGHT CHAIN"/>
    <property type="match status" value="1"/>
</dbReference>
<dbReference type="OrthoDB" id="114248at2"/>
<comment type="cofactor">
    <cofactor evidence="5">
        <name>adenosylcob(III)alamin</name>
        <dbReference type="ChEBI" id="CHEBI:18408"/>
    </cofactor>
    <text evidence="5">Binds between the large and small subunits.</text>
</comment>
<gene>
    <name evidence="5" type="primary">eutC</name>
    <name evidence="6" type="ORF">FXB40_08310</name>
</gene>
<dbReference type="GO" id="GO:0046336">
    <property type="term" value="P:ethanolamine catabolic process"/>
    <property type="evidence" value="ECO:0007669"/>
    <property type="project" value="UniProtKB-UniRule"/>
</dbReference>
<keyword evidence="2 5" id="KW-0456">Lyase</keyword>
<dbReference type="AlphaFoldDB" id="A0A5D3KRV7"/>
<evidence type="ECO:0000313" key="6">
    <source>
        <dbReference type="EMBL" id="TYL97891.1"/>
    </source>
</evidence>
<dbReference type="InterPro" id="IPR042251">
    <property type="entry name" value="EutC_C"/>
</dbReference>
<dbReference type="UniPathway" id="UPA00560"/>
<keyword evidence="3 5" id="KW-0170">Cobalt</keyword>
<protein>
    <recommendedName>
        <fullName evidence="5">Ethanolamine ammonia-lyase small subunit</fullName>
        <shortName evidence="5">EAL small subunit</shortName>
        <ecNumber evidence="5">4.3.1.7</ecNumber>
    </recommendedName>
</protein>
<dbReference type="EC" id="4.3.1.7" evidence="5"/>
<feature type="binding site" evidence="5">
    <location>
        <position position="157"/>
    </location>
    <ligand>
        <name>adenosylcob(III)alamin</name>
        <dbReference type="ChEBI" id="CHEBI:18408"/>
    </ligand>
</feature>
<dbReference type="PANTHER" id="PTHR39330:SF1">
    <property type="entry name" value="ETHANOLAMINE AMMONIA-LYASE SMALL SUBUNIT"/>
    <property type="match status" value="1"/>
</dbReference>
<evidence type="ECO:0000256" key="4">
    <source>
        <dbReference type="ARBA" id="ARBA00024446"/>
    </source>
</evidence>
<comment type="subcellular location">
    <subcellularLocation>
        <location evidence="5">Bacterial microcompartment</location>
    </subcellularLocation>
</comment>
<dbReference type="GO" id="GO:0031471">
    <property type="term" value="C:ethanolamine degradation polyhedral organelle"/>
    <property type="evidence" value="ECO:0007669"/>
    <property type="project" value="UniProtKB-UniRule"/>
</dbReference>
<dbReference type="Pfam" id="PF05985">
    <property type="entry name" value="EutC"/>
    <property type="match status" value="1"/>
</dbReference>
<dbReference type="Gene3D" id="1.10.30.40">
    <property type="entry name" value="Ethanolamine ammonia-lyase light chain (EutC), N-terminal domain"/>
    <property type="match status" value="1"/>
</dbReference>
<dbReference type="EMBL" id="VSSS01000014">
    <property type="protein sequence ID" value="TYL97891.1"/>
    <property type="molecule type" value="Genomic_DNA"/>
</dbReference>
<keyword evidence="4 5" id="KW-1283">Bacterial microcompartment</keyword>
<dbReference type="NCBIfam" id="NF003971">
    <property type="entry name" value="PRK05465.1"/>
    <property type="match status" value="1"/>
</dbReference>
<comment type="pathway">
    <text evidence="5">Amine and polyamine degradation; ethanolamine degradation.</text>
</comment>
<organism evidence="6 7">
    <name type="scientific">Bradyrhizobium rifense</name>
    <dbReference type="NCBI Taxonomy" id="515499"/>
    <lineage>
        <taxon>Bacteria</taxon>
        <taxon>Pseudomonadati</taxon>
        <taxon>Pseudomonadota</taxon>
        <taxon>Alphaproteobacteria</taxon>
        <taxon>Hyphomicrobiales</taxon>
        <taxon>Nitrobacteraceae</taxon>
        <taxon>Bradyrhizobium</taxon>
    </lineage>
</organism>
<comment type="subunit">
    <text evidence="5">The basic unit is a heterodimer which dimerizes to form tetramers. The heterotetramers trimerize; 6 large subunits form a core ring with 6 small subunits projecting outwards.</text>
</comment>
<dbReference type="GO" id="GO:0031419">
    <property type="term" value="F:cobalamin binding"/>
    <property type="evidence" value="ECO:0007669"/>
    <property type="project" value="UniProtKB-UniRule"/>
</dbReference>
<comment type="function">
    <text evidence="5">Catalyzes the deamination of various vicinal amino-alcohols to oxo compounds. Allows this organism to utilize ethanolamine as the sole source of nitrogen and carbon in the presence of external vitamin B12.</text>
</comment>
<evidence type="ECO:0000256" key="2">
    <source>
        <dbReference type="ARBA" id="ARBA00023239"/>
    </source>
</evidence>
<evidence type="ECO:0000256" key="1">
    <source>
        <dbReference type="ARBA" id="ARBA00022628"/>
    </source>
</evidence>
<keyword evidence="1 5" id="KW-0846">Cobalamin</keyword>
<dbReference type="InterPro" id="IPR042255">
    <property type="entry name" value="EutC_N"/>
</dbReference>
<dbReference type="GO" id="GO:0008851">
    <property type="term" value="F:ethanolamine ammonia-lyase activity"/>
    <property type="evidence" value="ECO:0007669"/>
    <property type="project" value="UniProtKB-UniRule"/>
</dbReference>
<accession>A0A5D3KRV7</accession>
<reference evidence="6 7" key="1">
    <citation type="submission" date="2019-08" db="EMBL/GenBank/DDBJ databases">
        <title>Bradyrhizobium hipponensis sp. nov., a rhizobium isolated from a Lupinus angustifolius root nodule in Tunisia.</title>
        <authorList>
            <person name="Off K."/>
            <person name="Rejili M."/>
            <person name="Mars M."/>
            <person name="Brachmann A."/>
            <person name="Marin M."/>
        </authorList>
    </citation>
    <scope>NUCLEOTIDE SEQUENCE [LARGE SCALE GENOMIC DNA]</scope>
    <source>
        <strain evidence="6 7">CTAW71</strain>
    </source>
</reference>
<keyword evidence="7" id="KW-1185">Reference proteome</keyword>
<feature type="binding site" evidence="5">
    <location>
        <position position="178"/>
    </location>
    <ligand>
        <name>adenosylcob(III)alamin</name>
        <dbReference type="ChEBI" id="CHEBI:18408"/>
    </ligand>
</feature>
<sequence>MADELDRKSAVSIDLREMTQARVLLGRFGAGLPTRAAQSFLLDHARARQAVWSEVDWASVRAGLVDLKLGIVEVESQAGDRATYIRRPDLGRKLSWQATERLADIRSDYDVLIVVADGLSASAIDTNAVSLARAIVAHLYARQLSIAPLVLASQARVALGDPIAEIAGTRISIVIIGERPGLSAADSVGVYVTCSPCPGTPDSRRNCISNIRNGGLTVGSAAIGVASLVVDMLKTGISGVGLKDASMGLPRD</sequence>
<dbReference type="PIRSF" id="PIRSF018982">
    <property type="entry name" value="EutC"/>
    <property type="match status" value="1"/>
</dbReference>
<dbReference type="InterPro" id="IPR009246">
    <property type="entry name" value="EutC"/>
</dbReference>
<evidence type="ECO:0000256" key="3">
    <source>
        <dbReference type="ARBA" id="ARBA00023285"/>
    </source>
</evidence>
<dbReference type="GO" id="GO:0006520">
    <property type="term" value="P:amino acid metabolic process"/>
    <property type="evidence" value="ECO:0007669"/>
    <property type="project" value="InterPro"/>
</dbReference>